<protein>
    <submittedName>
        <fullName evidence="1">Uncharacterized protein</fullName>
    </submittedName>
</protein>
<evidence type="ECO:0000313" key="1">
    <source>
        <dbReference type="EMBL" id="GIH22706.1"/>
    </source>
</evidence>
<comment type="caution">
    <text evidence="1">The sequence shown here is derived from an EMBL/GenBank/DDBJ whole genome shotgun (WGS) entry which is preliminary data.</text>
</comment>
<accession>A0A919Q5U7</accession>
<evidence type="ECO:0000313" key="2">
    <source>
        <dbReference type="Proteomes" id="UP000640052"/>
    </source>
</evidence>
<gene>
    <name evidence="1" type="ORF">Aph01nite_10160</name>
</gene>
<keyword evidence="2" id="KW-1185">Reference proteome</keyword>
<dbReference type="RefSeq" id="WP_204039532.1">
    <property type="nucleotide sequence ID" value="NZ_BOOA01000005.1"/>
</dbReference>
<reference evidence="1" key="1">
    <citation type="submission" date="2021-01" db="EMBL/GenBank/DDBJ databases">
        <title>Whole genome shotgun sequence of Acrocarpospora phusangensis NBRC 108782.</title>
        <authorList>
            <person name="Komaki H."/>
            <person name="Tamura T."/>
        </authorList>
    </citation>
    <scope>NUCLEOTIDE SEQUENCE</scope>
    <source>
        <strain evidence="1">NBRC 108782</strain>
    </source>
</reference>
<proteinExistence type="predicted"/>
<sequence>MFWPDDSELALQEWWGVPAWAGGPVYGALVTAVRPALRAALLLGYEVTSINLGFGAGVSAEGEWQAIDGGTLELAPGAYESVEKQSSGPTLWLEVLPFFDRADDQIGSYAIPFEFGLFGGEESTSDGSVPAGIAAAVDDVVARAVDALTATLPSREAWRTAGGLPRRADGGLLWILDPAYQTGLGSAAGDLASVVEALLADREAFLLGQVYGERVAHAGNEPGPASLRFLLDRQLAWPRRAHRRIWAGLLADLQARGEAHRLWERERGNFQGRSAPTWLDVLSQLIWRGVVTVHGLYEAEPAPYPLAAAAPTGDPDERITLTVWGATVITIWREVVFADGGGTGLHGCVAWDYAPGDARTKPTVILVAGRGITIDHANDAPEDRPWQLEIFRVQDDRLVPGLGSRIDPMALLSPTQIEPLPEECVDPAGAVTVDPALAPQVMVKPLPHGVRLVYPVCEGTIPNEVASPITTPVTPCVLELTVNPLSGTAAYAIDVHYFTGRYMNPLINEYLNGGVQVSVWTTGGVRIASFPSGNHTPARGNPSAVARLVNGHQYVAEFWEVEHAPPQPGPPHPLPRPWSAHLPVLAWADMFPLADWHAYAGELWDVLLPDAVLDFFEAGREHPFADADVPRVSYDSAAGQGSWQDQDAGVTYTLTPAVHELGDFGAMDSLFFDLVDVATGFIPFVGDAADIAELIHAWQTGRDRWGRPITDFELTLMMACAAVPFVSSPFVREAAQALRELPEAATGLLPSRLFTPAARRADYPVGQVEAALAQPSVLRPATPAGASPRRRRDTEALVAAAAEDAATGAPLPSRLAERLLDGTREGWPTVDDLLSEDGTGFASSSLQTAYTRFLRDNPGVGPAEWIEAGDG</sequence>
<organism evidence="1 2">
    <name type="scientific">Acrocarpospora phusangensis</name>
    <dbReference type="NCBI Taxonomy" id="1070424"/>
    <lineage>
        <taxon>Bacteria</taxon>
        <taxon>Bacillati</taxon>
        <taxon>Actinomycetota</taxon>
        <taxon>Actinomycetes</taxon>
        <taxon>Streptosporangiales</taxon>
        <taxon>Streptosporangiaceae</taxon>
        <taxon>Acrocarpospora</taxon>
    </lineage>
</organism>
<dbReference type="AlphaFoldDB" id="A0A919Q5U7"/>
<name>A0A919Q5U7_9ACTN</name>
<dbReference type="EMBL" id="BOOA01000005">
    <property type="protein sequence ID" value="GIH22706.1"/>
    <property type="molecule type" value="Genomic_DNA"/>
</dbReference>
<dbReference type="Proteomes" id="UP000640052">
    <property type="component" value="Unassembled WGS sequence"/>
</dbReference>